<reference evidence="1 2" key="1">
    <citation type="submission" date="2018-11" db="EMBL/GenBank/DDBJ databases">
        <title>Genomes From Bacteria Associated with the Canine Oral Cavity: a Test Case for Automated Genome-Based Taxonomic Assignment.</title>
        <authorList>
            <person name="Coil D.A."/>
            <person name="Jospin G."/>
            <person name="Darling A.E."/>
            <person name="Wallis C."/>
            <person name="Davis I.J."/>
            <person name="Harris S."/>
            <person name="Eisen J.A."/>
            <person name="Holcombe L.J."/>
            <person name="O'Flynn C."/>
        </authorList>
    </citation>
    <scope>NUCLEOTIDE SEQUENCE [LARGE SCALE GENOMIC DNA]</scope>
    <source>
        <strain evidence="1 2">OH4621_COT-116</strain>
    </source>
</reference>
<dbReference type="Gene3D" id="3.30.1240.10">
    <property type="match status" value="1"/>
</dbReference>
<dbReference type="PANTHER" id="PTHR10000:SF8">
    <property type="entry name" value="HAD SUPERFAMILY HYDROLASE-LIKE, TYPE 3"/>
    <property type="match status" value="1"/>
</dbReference>
<keyword evidence="2" id="KW-1185">Reference proteome</keyword>
<dbReference type="Pfam" id="PF08282">
    <property type="entry name" value="Hydrolase_3"/>
    <property type="match status" value="1"/>
</dbReference>
<dbReference type="Gene3D" id="3.40.50.1000">
    <property type="entry name" value="HAD superfamily/HAD-like"/>
    <property type="match status" value="1"/>
</dbReference>
<name>A0A3P1VG74_9STRE</name>
<dbReference type="InterPro" id="IPR023214">
    <property type="entry name" value="HAD_sf"/>
</dbReference>
<dbReference type="CDD" id="cd07516">
    <property type="entry name" value="HAD_Pase"/>
    <property type="match status" value="1"/>
</dbReference>
<dbReference type="SUPFAM" id="SSF56784">
    <property type="entry name" value="HAD-like"/>
    <property type="match status" value="1"/>
</dbReference>
<proteinExistence type="predicted"/>
<sequence length="270" mass="29470">MQIKLIALDLDGTLLNAKKEISVANREALISARQQGVKVVITTGRPLAAVENFLKELDLMHPDDYSITFNGGLVQTNDGGILDETGFGIEAVETIYQTTQKLGLPLDVIHGGDVYILPAPVETLYPTCNSLLNFVPTRLEDLPRDLEFNKAITAYEAEVLDGLIPEIPVELNDQFEIFKSREILLEWSPKGVHKAEGLAKLIGHLGIEQAQVMACGDEENDLSMIAWAGLGICMANGANAVKKVADVVTPMTNEEDAVAWAIRKYILGEE</sequence>
<organism evidence="1 2">
    <name type="scientific">Streptococcus minor</name>
    <dbReference type="NCBI Taxonomy" id="229549"/>
    <lineage>
        <taxon>Bacteria</taxon>
        <taxon>Bacillati</taxon>
        <taxon>Bacillota</taxon>
        <taxon>Bacilli</taxon>
        <taxon>Lactobacillales</taxon>
        <taxon>Streptococcaceae</taxon>
        <taxon>Streptococcus</taxon>
    </lineage>
</organism>
<dbReference type="SFLD" id="SFLDG01144">
    <property type="entry name" value="C2.B.4:_PGP_Like"/>
    <property type="match status" value="1"/>
</dbReference>
<dbReference type="InterPro" id="IPR006379">
    <property type="entry name" value="HAD-SF_hydro_IIB"/>
</dbReference>
<protein>
    <submittedName>
        <fullName evidence="1">HAD family phosphatase</fullName>
    </submittedName>
</protein>
<dbReference type="InterPro" id="IPR036412">
    <property type="entry name" value="HAD-like_sf"/>
</dbReference>
<dbReference type="SFLD" id="SFLDS00003">
    <property type="entry name" value="Haloacid_Dehalogenase"/>
    <property type="match status" value="1"/>
</dbReference>
<dbReference type="NCBIfam" id="TIGR01484">
    <property type="entry name" value="HAD-SF-IIB"/>
    <property type="match status" value="1"/>
</dbReference>
<dbReference type="GO" id="GO:0005829">
    <property type="term" value="C:cytosol"/>
    <property type="evidence" value="ECO:0007669"/>
    <property type="project" value="TreeGrafter"/>
</dbReference>
<accession>A0A3P1VG74</accession>
<dbReference type="AlphaFoldDB" id="A0A3P1VG74"/>
<evidence type="ECO:0000313" key="1">
    <source>
        <dbReference type="EMBL" id="RRD32525.1"/>
    </source>
</evidence>
<dbReference type="GO" id="GO:0000287">
    <property type="term" value="F:magnesium ion binding"/>
    <property type="evidence" value="ECO:0007669"/>
    <property type="project" value="TreeGrafter"/>
</dbReference>
<dbReference type="PANTHER" id="PTHR10000">
    <property type="entry name" value="PHOSPHOSERINE PHOSPHATASE"/>
    <property type="match status" value="1"/>
</dbReference>
<dbReference type="GO" id="GO:0016791">
    <property type="term" value="F:phosphatase activity"/>
    <property type="evidence" value="ECO:0007669"/>
    <property type="project" value="TreeGrafter"/>
</dbReference>
<gene>
    <name evidence="1" type="ORF">EII38_01970</name>
</gene>
<comment type="caution">
    <text evidence="1">The sequence shown here is derived from an EMBL/GenBank/DDBJ whole genome shotgun (WGS) entry which is preliminary data.</text>
</comment>
<dbReference type="PROSITE" id="PS01228">
    <property type="entry name" value="COF_1"/>
    <property type="match status" value="1"/>
</dbReference>
<evidence type="ECO:0000313" key="2">
    <source>
        <dbReference type="Proteomes" id="UP000281771"/>
    </source>
</evidence>
<dbReference type="Proteomes" id="UP000281771">
    <property type="component" value="Unassembled WGS sequence"/>
</dbReference>
<dbReference type="EMBL" id="RQZA01000001">
    <property type="protein sequence ID" value="RRD32525.1"/>
    <property type="molecule type" value="Genomic_DNA"/>
</dbReference>
<dbReference type="RefSeq" id="WP_124775591.1">
    <property type="nucleotide sequence ID" value="NZ_RQZA01000001.1"/>
</dbReference>
<dbReference type="SFLD" id="SFLDG01140">
    <property type="entry name" value="C2.B:_Phosphomannomutase_and_P"/>
    <property type="match status" value="1"/>
</dbReference>
<dbReference type="NCBIfam" id="TIGR00099">
    <property type="entry name" value="Cof-subfamily"/>
    <property type="match status" value="1"/>
</dbReference>
<dbReference type="InterPro" id="IPR000150">
    <property type="entry name" value="Cof"/>
</dbReference>
<dbReference type="STRING" id="1123309.GCA_000377005_01605"/>